<accession>X1E394</accession>
<dbReference type="AlphaFoldDB" id="X1E394"/>
<protein>
    <recommendedName>
        <fullName evidence="3">CARDB domain-containing protein</fullName>
    </recommendedName>
</protein>
<sequence length="226" mass="25988">ITLRITSNVDQLFKNRESTIQITLSNIGDSELNVLTPNISIQISNSLSFSIVQINHLALSQFKPGDITEILIKLTIPDIEQMNISVSIVANNEITDEEVLFQASEMFNIYDAPLEDFFSGFLTLIMISIFVIVWAAMYIYVRKTIKRIETPFEEPTKVRPRRGKYVSVTELPPEETEEKIEETPEKKPKKLKKKKLKEQKVEEKEIEKPTTDLDSLLEEKGLKDKE</sequence>
<evidence type="ECO:0000313" key="4">
    <source>
        <dbReference type="EMBL" id="GAH03128.1"/>
    </source>
</evidence>
<feature type="compositionally biased region" description="Basic and acidic residues" evidence="1">
    <location>
        <begin position="198"/>
        <end position="209"/>
    </location>
</feature>
<dbReference type="InterPro" id="IPR011635">
    <property type="entry name" value="CARDB"/>
</dbReference>
<keyword evidence="2" id="KW-1133">Transmembrane helix</keyword>
<dbReference type="Pfam" id="PF07705">
    <property type="entry name" value="CARDB"/>
    <property type="match status" value="1"/>
</dbReference>
<evidence type="ECO:0000256" key="2">
    <source>
        <dbReference type="SAM" id="Phobius"/>
    </source>
</evidence>
<name>X1E394_9ZZZZ</name>
<feature type="non-terminal residue" evidence="4">
    <location>
        <position position="1"/>
    </location>
</feature>
<dbReference type="EMBL" id="BART01024321">
    <property type="protein sequence ID" value="GAH03128.1"/>
    <property type="molecule type" value="Genomic_DNA"/>
</dbReference>
<feature type="transmembrane region" description="Helical" evidence="2">
    <location>
        <begin position="117"/>
        <end position="141"/>
    </location>
</feature>
<evidence type="ECO:0000259" key="3">
    <source>
        <dbReference type="Pfam" id="PF07705"/>
    </source>
</evidence>
<organism evidence="4">
    <name type="scientific">marine sediment metagenome</name>
    <dbReference type="NCBI Taxonomy" id="412755"/>
    <lineage>
        <taxon>unclassified sequences</taxon>
        <taxon>metagenomes</taxon>
        <taxon>ecological metagenomes</taxon>
    </lineage>
</organism>
<feature type="region of interest" description="Disordered" evidence="1">
    <location>
        <begin position="163"/>
        <end position="209"/>
    </location>
</feature>
<keyword evidence="2" id="KW-0472">Membrane</keyword>
<feature type="domain" description="CARDB" evidence="3">
    <location>
        <begin position="5"/>
        <end position="97"/>
    </location>
</feature>
<comment type="caution">
    <text evidence="4">The sequence shown here is derived from an EMBL/GenBank/DDBJ whole genome shotgun (WGS) entry which is preliminary data.</text>
</comment>
<proteinExistence type="predicted"/>
<evidence type="ECO:0000256" key="1">
    <source>
        <dbReference type="SAM" id="MobiDB-lite"/>
    </source>
</evidence>
<reference evidence="4" key="1">
    <citation type="journal article" date="2014" name="Front. Microbiol.">
        <title>High frequency of phylogenetically diverse reductive dehalogenase-homologous genes in deep subseafloor sedimentary metagenomes.</title>
        <authorList>
            <person name="Kawai M."/>
            <person name="Futagami T."/>
            <person name="Toyoda A."/>
            <person name="Takaki Y."/>
            <person name="Nishi S."/>
            <person name="Hori S."/>
            <person name="Arai W."/>
            <person name="Tsubouchi T."/>
            <person name="Morono Y."/>
            <person name="Uchiyama I."/>
            <person name="Ito T."/>
            <person name="Fujiyama A."/>
            <person name="Inagaki F."/>
            <person name="Takami H."/>
        </authorList>
    </citation>
    <scope>NUCLEOTIDE SEQUENCE</scope>
    <source>
        <strain evidence="4">Expedition CK06-06</strain>
    </source>
</reference>
<keyword evidence="2" id="KW-0812">Transmembrane</keyword>
<gene>
    <name evidence="4" type="ORF">S01H4_43977</name>
</gene>
<feature type="compositionally biased region" description="Basic residues" evidence="1">
    <location>
        <begin position="187"/>
        <end position="197"/>
    </location>
</feature>